<keyword evidence="4 7" id="KW-0812">Transmembrane</keyword>
<dbReference type="Proteomes" id="UP000673975">
    <property type="component" value="Unassembled WGS sequence"/>
</dbReference>
<evidence type="ECO:0000256" key="7">
    <source>
        <dbReference type="SAM" id="Phobius"/>
    </source>
</evidence>
<proteinExistence type="inferred from homology"/>
<evidence type="ECO:0000259" key="9">
    <source>
        <dbReference type="Pfam" id="PF12704"/>
    </source>
</evidence>
<evidence type="ECO:0000313" key="10">
    <source>
        <dbReference type="EMBL" id="MBP3192916.1"/>
    </source>
</evidence>
<dbReference type="GO" id="GO:0044874">
    <property type="term" value="P:lipoprotein localization to outer membrane"/>
    <property type="evidence" value="ECO:0007669"/>
    <property type="project" value="TreeGrafter"/>
</dbReference>
<evidence type="ECO:0000256" key="6">
    <source>
        <dbReference type="ARBA" id="ARBA00023136"/>
    </source>
</evidence>
<dbReference type="Pfam" id="PF12704">
    <property type="entry name" value="MacB_PCD"/>
    <property type="match status" value="1"/>
</dbReference>
<reference evidence="10" key="1">
    <citation type="submission" date="2021-02" db="EMBL/GenBank/DDBJ databases">
        <title>Natronogracilivirga saccharolytica gen. nov. sp. nov. a new anaerobic, haloalkiliphilic carbohydrate-fermenting bacterium from soda lake and proposing of Cyclonatronumiaceae fam. nov. in the phylum Balneolaeota.</title>
        <authorList>
            <person name="Zhilina T.N."/>
            <person name="Sorokin D.Y."/>
            <person name="Zavarzina D.G."/>
            <person name="Toshchakov S.V."/>
            <person name="Kublanov I.V."/>
        </authorList>
    </citation>
    <scope>NUCLEOTIDE SEQUENCE</scope>
    <source>
        <strain evidence="10">Z-1702</strain>
    </source>
</reference>
<feature type="transmembrane region" description="Helical" evidence="7">
    <location>
        <begin position="370"/>
        <end position="390"/>
    </location>
</feature>
<evidence type="ECO:0000256" key="5">
    <source>
        <dbReference type="ARBA" id="ARBA00022989"/>
    </source>
</evidence>
<keyword evidence="11" id="KW-1185">Reference proteome</keyword>
<feature type="domain" description="MacB-like periplasmic core" evidence="9">
    <location>
        <begin position="28"/>
        <end position="242"/>
    </location>
</feature>
<evidence type="ECO:0000259" key="8">
    <source>
        <dbReference type="Pfam" id="PF02687"/>
    </source>
</evidence>
<comment type="similarity">
    <text evidence="2">Belongs to the ABC-4 integral membrane protein family. LolC/E subfamily.</text>
</comment>
<comment type="subcellular location">
    <subcellularLocation>
        <location evidence="1">Cell membrane</location>
        <topology evidence="1">Multi-pass membrane protein</topology>
    </subcellularLocation>
</comment>
<accession>A0A8J7UVT9</accession>
<organism evidence="10 11">
    <name type="scientific">Natronogracilivirga saccharolytica</name>
    <dbReference type="NCBI Taxonomy" id="2812953"/>
    <lineage>
        <taxon>Bacteria</taxon>
        <taxon>Pseudomonadati</taxon>
        <taxon>Balneolota</taxon>
        <taxon>Balneolia</taxon>
        <taxon>Balneolales</taxon>
        <taxon>Cyclonatronaceae</taxon>
        <taxon>Natronogracilivirga</taxon>
    </lineage>
</organism>
<dbReference type="InterPro" id="IPR003838">
    <property type="entry name" value="ABC3_permease_C"/>
</dbReference>
<dbReference type="PANTHER" id="PTHR30489:SF0">
    <property type="entry name" value="LIPOPROTEIN-RELEASING SYSTEM TRANSMEMBRANE PROTEIN LOLE"/>
    <property type="match status" value="1"/>
</dbReference>
<gene>
    <name evidence="10" type="ORF">NATSA_09600</name>
</gene>
<evidence type="ECO:0000256" key="4">
    <source>
        <dbReference type="ARBA" id="ARBA00022692"/>
    </source>
</evidence>
<keyword evidence="3" id="KW-1003">Cell membrane</keyword>
<dbReference type="InterPro" id="IPR051447">
    <property type="entry name" value="Lipoprotein-release_system"/>
</dbReference>
<feature type="transmembrane region" description="Helical" evidence="7">
    <location>
        <begin position="318"/>
        <end position="345"/>
    </location>
</feature>
<feature type="transmembrane region" description="Helical" evidence="7">
    <location>
        <begin position="21"/>
        <end position="47"/>
    </location>
</feature>
<evidence type="ECO:0000256" key="3">
    <source>
        <dbReference type="ARBA" id="ARBA00022475"/>
    </source>
</evidence>
<evidence type="ECO:0000256" key="1">
    <source>
        <dbReference type="ARBA" id="ARBA00004651"/>
    </source>
</evidence>
<dbReference type="EMBL" id="JAFIDN010000007">
    <property type="protein sequence ID" value="MBP3192916.1"/>
    <property type="molecule type" value="Genomic_DNA"/>
</dbReference>
<evidence type="ECO:0000313" key="11">
    <source>
        <dbReference type="Proteomes" id="UP000673975"/>
    </source>
</evidence>
<name>A0A8J7UVT9_9BACT</name>
<protein>
    <submittedName>
        <fullName evidence="10">ABC transporter permease</fullName>
    </submittedName>
</protein>
<sequence length="408" mass="45260">MNFKWFLAYRYFRGRTTGSAFLSFIKIMAVAGVAIGSAGLLIALSIVHGFSSVIQEKILGYGTHISISTYADDPLYRSDTLAVYLQDIPGVDDSQAVIYSQGMVQTRDFAEGTFIKGVDRDGDLSNIRQYIRDGEYNLGPNEEGLPGAVIGARLARNLDASPGSVITAYAIRGMPTPLNLPQIQQFHVSGIYHTGIDQFDDVLMLVDVDYARGLFEMPPPRATQVDLRVADLDEIEKVSALLSDRLPFPYYTETIYERYRSIFAWINLQEQTIPFVIAVMIIVAAFNLIGTVLIMVLERTRDIGILKTMGANDKSVRSIFLIEGIIVGIAGLLIGIFLSLAFYVIQDTWQVIPLPEESYYMTAAPVQPRWFDFVLVSTITLILCALASWLPARVAARLNPLSVISYGR</sequence>
<feature type="transmembrane region" description="Helical" evidence="7">
    <location>
        <begin position="275"/>
        <end position="297"/>
    </location>
</feature>
<dbReference type="Pfam" id="PF02687">
    <property type="entry name" value="FtsX"/>
    <property type="match status" value="1"/>
</dbReference>
<feature type="domain" description="ABC3 transporter permease C-terminal" evidence="8">
    <location>
        <begin position="275"/>
        <end position="400"/>
    </location>
</feature>
<keyword evidence="5 7" id="KW-1133">Transmembrane helix</keyword>
<dbReference type="InterPro" id="IPR025857">
    <property type="entry name" value="MacB_PCD"/>
</dbReference>
<keyword evidence="6 7" id="KW-0472">Membrane</keyword>
<dbReference type="AlphaFoldDB" id="A0A8J7UVT9"/>
<dbReference type="RefSeq" id="WP_210512071.1">
    <property type="nucleotide sequence ID" value="NZ_JAFIDN010000007.1"/>
</dbReference>
<comment type="caution">
    <text evidence="10">The sequence shown here is derived from an EMBL/GenBank/DDBJ whole genome shotgun (WGS) entry which is preliminary data.</text>
</comment>
<dbReference type="GO" id="GO:0098797">
    <property type="term" value="C:plasma membrane protein complex"/>
    <property type="evidence" value="ECO:0007669"/>
    <property type="project" value="TreeGrafter"/>
</dbReference>
<dbReference type="PANTHER" id="PTHR30489">
    <property type="entry name" value="LIPOPROTEIN-RELEASING SYSTEM TRANSMEMBRANE PROTEIN LOLE"/>
    <property type="match status" value="1"/>
</dbReference>
<evidence type="ECO:0000256" key="2">
    <source>
        <dbReference type="ARBA" id="ARBA00005236"/>
    </source>
</evidence>